<feature type="region of interest" description="Disordered" evidence="8">
    <location>
        <begin position="1"/>
        <end position="22"/>
    </location>
</feature>
<keyword evidence="10" id="KW-0808">Transferase</keyword>
<comment type="subcellular location">
    <subcellularLocation>
        <location evidence="1">Nucleus</location>
    </subcellularLocation>
</comment>
<dbReference type="InterPro" id="IPR001138">
    <property type="entry name" value="Zn2Cys6_DnaBD"/>
</dbReference>
<evidence type="ECO:0000313" key="10">
    <source>
        <dbReference type="EMBL" id="KAJ5602706.1"/>
    </source>
</evidence>
<dbReference type="PROSITE" id="PS00463">
    <property type="entry name" value="ZN2_CY6_FUNGAL_1"/>
    <property type="match status" value="1"/>
</dbReference>
<evidence type="ECO:0000256" key="5">
    <source>
        <dbReference type="ARBA" id="ARBA00023125"/>
    </source>
</evidence>
<gene>
    <name evidence="10" type="ORF">N7537_005662</name>
</gene>
<dbReference type="GO" id="GO:0016740">
    <property type="term" value="F:transferase activity"/>
    <property type="evidence" value="ECO:0007669"/>
    <property type="project" value="UniProtKB-KW"/>
</dbReference>
<dbReference type="PROSITE" id="PS50048">
    <property type="entry name" value="ZN2_CY6_FUNGAL_2"/>
    <property type="match status" value="1"/>
</dbReference>
<dbReference type="Pfam" id="PF00172">
    <property type="entry name" value="Zn_clus"/>
    <property type="match status" value="1"/>
</dbReference>
<dbReference type="GO" id="GO:0005634">
    <property type="term" value="C:nucleus"/>
    <property type="evidence" value="ECO:0007669"/>
    <property type="project" value="UniProtKB-SubCell"/>
</dbReference>
<dbReference type="RefSeq" id="XP_056752504.1">
    <property type="nucleotide sequence ID" value="XM_056896719.1"/>
</dbReference>
<keyword evidence="11" id="KW-1185">Reference proteome</keyword>
<dbReference type="SUPFAM" id="SSF57701">
    <property type="entry name" value="Zn2/Cys6 DNA-binding domain"/>
    <property type="match status" value="1"/>
</dbReference>
<dbReference type="PANTHER" id="PTHR47338:SF27">
    <property type="entry name" value="ZN(II)2CYS6 TRANSCRIPTION FACTOR (EUROFUNG)"/>
    <property type="match status" value="1"/>
</dbReference>
<evidence type="ECO:0000256" key="4">
    <source>
        <dbReference type="ARBA" id="ARBA00023026"/>
    </source>
</evidence>
<keyword evidence="10" id="KW-0378">Hydrolase</keyword>
<evidence type="ECO:0000256" key="6">
    <source>
        <dbReference type="ARBA" id="ARBA00023163"/>
    </source>
</evidence>
<dbReference type="SMART" id="SM00066">
    <property type="entry name" value="GAL4"/>
    <property type="match status" value="1"/>
</dbReference>
<keyword evidence="5" id="KW-0238">DNA-binding</keyword>
<dbReference type="CDD" id="cd00067">
    <property type="entry name" value="GAL4"/>
    <property type="match status" value="1"/>
</dbReference>
<evidence type="ECO:0000259" key="9">
    <source>
        <dbReference type="PROSITE" id="PS50048"/>
    </source>
</evidence>
<evidence type="ECO:0000256" key="7">
    <source>
        <dbReference type="ARBA" id="ARBA00023242"/>
    </source>
</evidence>
<dbReference type="EMBL" id="JAQJAE010000003">
    <property type="protein sequence ID" value="KAJ5602706.1"/>
    <property type="molecule type" value="Genomic_DNA"/>
</dbReference>
<keyword evidence="4" id="KW-0843">Virulence</keyword>
<dbReference type="InterPro" id="IPR007219">
    <property type="entry name" value="XnlR_reg_dom"/>
</dbReference>
<dbReference type="Pfam" id="PF04082">
    <property type="entry name" value="Fungal_trans"/>
    <property type="match status" value="1"/>
</dbReference>
<dbReference type="InterPro" id="IPR050815">
    <property type="entry name" value="TF_fung"/>
</dbReference>
<dbReference type="GO" id="GO:0000981">
    <property type="term" value="F:DNA-binding transcription factor activity, RNA polymerase II-specific"/>
    <property type="evidence" value="ECO:0007669"/>
    <property type="project" value="InterPro"/>
</dbReference>
<keyword evidence="7" id="KW-0539">Nucleus</keyword>
<protein>
    <submittedName>
        <fullName evidence="10">Acyl transferase/acyl hydrolase/lysophospholipase</fullName>
    </submittedName>
</protein>
<keyword evidence="6" id="KW-0804">Transcription</keyword>
<keyword evidence="2" id="KW-0479">Metal-binding</keyword>
<feature type="compositionally biased region" description="Polar residues" evidence="8">
    <location>
        <begin position="10"/>
        <end position="22"/>
    </location>
</feature>
<dbReference type="GO" id="GO:0008270">
    <property type="term" value="F:zinc ion binding"/>
    <property type="evidence" value="ECO:0007669"/>
    <property type="project" value="InterPro"/>
</dbReference>
<name>A0AAD6E686_9EURO</name>
<comment type="caution">
    <text evidence="10">The sequence shown here is derived from an EMBL/GenBank/DDBJ whole genome shotgun (WGS) entry which is preliminary data.</text>
</comment>
<dbReference type="CDD" id="cd12148">
    <property type="entry name" value="fungal_TF_MHR"/>
    <property type="match status" value="1"/>
</dbReference>
<dbReference type="InterPro" id="IPR036864">
    <property type="entry name" value="Zn2-C6_fun-type_DNA-bd_sf"/>
</dbReference>
<evidence type="ECO:0000256" key="2">
    <source>
        <dbReference type="ARBA" id="ARBA00022723"/>
    </source>
</evidence>
<keyword evidence="3" id="KW-0805">Transcription regulation</keyword>
<reference evidence="10" key="2">
    <citation type="submission" date="2023-01" db="EMBL/GenBank/DDBJ databases">
        <authorList>
            <person name="Petersen C."/>
        </authorList>
    </citation>
    <scope>NUCLEOTIDE SEQUENCE</scope>
    <source>
        <strain evidence="10">IBT 12815</strain>
    </source>
</reference>
<dbReference type="PRINTS" id="PR00755">
    <property type="entry name" value="AFLATOXINBRP"/>
</dbReference>
<organism evidence="10 11">
    <name type="scientific">Penicillium hordei</name>
    <dbReference type="NCBI Taxonomy" id="40994"/>
    <lineage>
        <taxon>Eukaryota</taxon>
        <taxon>Fungi</taxon>
        <taxon>Dikarya</taxon>
        <taxon>Ascomycota</taxon>
        <taxon>Pezizomycotina</taxon>
        <taxon>Eurotiomycetes</taxon>
        <taxon>Eurotiomycetidae</taxon>
        <taxon>Eurotiales</taxon>
        <taxon>Aspergillaceae</taxon>
        <taxon>Penicillium</taxon>
    </lineage>
</organism>
<dbReference type="GO" id="GO:0016787">
    <property type="term" value="F:hydrolase activity"/>
    <property type="evidence" value="ECO:0007669"/>
    <property type="project" value="UniProtKB-KW"/>
</dbReference>
<accession>A0AAD6E686</accession>
<evidence type="ECO:0000256" key="3">
    <source>
        <dbReference type="ARBA" id="ARBA00023015"/>
    </source>
</evidence>
<dbReference type="GO" id="GO:0003677">
    <property type="term" value="F:DNA binding"/>
    <property type="evidence" value="ECO:0007669"/>
    <property type="project" value="UniProtKB-KW"/>
</dbReference>
<dbReference type="Gene3D" id="4.10.240.10">
    <property type="entry name" value="Zn(2)-C6 fungal-type DNA-binding domain"/>
    <property type="match status" value="1"/>
</dbReference>
<evidence type="ECO:0000313" key="11">
    <source>
        <dbReference type="Proteomes" id="UP001213799"/>
    </source>
</evidence>
<reference evidence="10" key="1">
    <citation type="journal article" date="2023" name="IMA Fungus">
        <title>Comparative genomic study of the Penicillium genus elucidates a diverse pangenome and 15 lateral gene transfer events.</title>
        <authorList>
            <person name="Petersen C."/>
            <person name="Sorensen T."/>
            <person name="Nielsen M.R."/>
            <person name="Sondergaard T.E."/>
            <person name="Sorensen J.L."/>
            <person name="Fitzpatrick D.A."/>
            <person name="Frisvad J.C."/>
            <person name="Nielsen K.L."/>
        </authorList>
    </citation>
    <scope>NUCLEOTIDE SEQUENCE</scope>
    <source>
        <strain evidence="10">IBT 12815</strain>
    </source>
</reference>
<dbReference type="PANTHER" id="PTHR47338">
    <property type="entry name" value="ZN(II)2CYS6 TRANSCRIPTION FACTOR (EUROFUNG)-RELATED"/>
    <property type="match status" value="1"/>
</dbReference>
<dbReference type="GeneID" id="81586961"/>
<feature type="domain" description="Zn(2)-C6 fungal-type" evidence="9">
    <location>
        <begin position="25"/>
        <end position="55"/>
    </location>
</feature>
<evidence type="ECO:0000256" key="1">
    <source>
        <dbReference type="ARBA" id="ARBA00004123"/>
    </source>
</evidence>
<proteinExistence type="predicted"/>
<sequence>MASLGPSRKPLSQTQVTSSQPKRATCNLCRERKVRCDREKPQCHRCRKSGQTCVYPSDKIDDDEIKSALNLLHSRLLQTETTLQEQGLQFTTESMKPNSALPPNHMSQNSQFVYDLLSQGDNMDYSDMVFPEFDLRYDQPLDMIDIINSSGTDGTPSDLDLNITSLKDNPPGPAFNPLFEQPTRFSGLEQQYIPHYTKNMNILSDYSACRYQPYFDIVQKHMMLIDQQEFLQSVLPMETHQCMALKYTTALSSSIACGESALAMESYTAARFHLERAESLADNSSFLNLETIQALLLIARFEFTHISGPKGLLTIARAMQLLSLLGYDVLDRISAGDERDSSQMLLAKTHTPGYIQMLRRTFWIAFAMHCNAAASFSCCIPVKDSGIGTAMPVLNPSIDSDPSQHIYLCEEITGTIAKELSAFSLFIFTMKLVVEGDRHRQSTKKYVLDNGSDYNFCLIHEKIGREITIMLKSSSKQEYLDGPDNELRVLTCIIIIGARIDWLKTAIIGSQKAEFLGPIAKEYRTSCVAVTNAMCDLLLQADVTDAKQIPTYKEMSLFMMRPLALAAEIQLDVLQNPQDMSYKAFSSTREIRQNLELLCNVMVMCKPTTGEYDSKIQACAAFVEKTKFERGFDLGLLGN</sequence>
<dbReference type="Proteomes" id="UP001213799">
    <property type="component" value="Unassembled WGS sequence"/>
</dbReference>
<evidence type="ECO:0000256" key="8">
    <source>
        <dbReference type="SAM" id="MobiDB-lite"/>
    </source>
</evidence>
<dbReference type="GO" id="GO:0006351">
    <property type="term" value="P:DNA-templated transcription"/>
    <property type="evidence" value="ECO:0007669"/>
    <property type="project" value="InterPro"/>
</dbReference>
<dbReference type="AlphaFoldDB" id="A0AAD6E686"/>